<organism evidence="2 3">
    <name type="scientific">Nonomuraea solani</name>
    <dbReference type="NCBI Taxonomy" id="1144553"/>
    <lineage>
        <taxon>Bacteria</taxon>
        <taxon>Bacillati</taxon>
        <taxon>Actinomycetota</taxon>
        <taxon>Actinomycetes</taxon>
        <taxon>Streptosporangiales</taxon>
        <taxon>Streptosporangiaceae</taxon>
        <taxon>Nonomuraea</taxon>
    </lineage>
</organism>
<evidence type="ECO:0000313" key="3">
    <source>
        <dbReference type="Proteomes" id="UP000236732"/>
    </source>
</evidence>
<gene>
    <name evidence="2" type="ORF">SAMN05444920_118235</name>
</gene>
<dbReference type="RefSeq" id="WP_160150602.1">
    <property type="nucleotide sequence ID" value="NZ_FNVT01000018.1"/>
</dbReference>
<sequence>MAVDFQLIDRVGTTTPLAARPGATIAQVLMENFIPPLSVTVTGSGDVPLPDGEHVQDGQSYRARLIEGYDLGAIRRLYTEYPGGGGHAYLKRRLVFTDDGNLTLEQAPFTMPDLARHVEDTVRQTIERFRLVKPGEPMVLGLSGGVDSGSLMLALGALMESGLPIDLIAATFEDFDSTYSDTFDRAHELAERFGVRHELIPADLVRSIFHLDRPLRDVLPALMETEDSHQTMYVDHHTTRRTLEVFAAEQGARTIALGLHTTDLLAGLVNAQATGYRLGGIPQRAVGDFSYVFPLAFIPKKELDLYYLHATGGIPPQSPPNPWEFNPLDRNFHYYFADFMQSFWPGVEHWMFTGAALAAGGEEAKKSFVTCGNCKGSLDPQGRDWTPGAFCDVCSILARYDYVEGL</sequence>
<reference evidence="2 3" key="1">
    <citation type="submission" date="2016-10" db="EMBL/GenBank/DDBJ databases">
        <authorList>
            <person name="de Groot N.N."/>
        </authorList>
    </citation>
    <scope>NUCLEOTIDE SEQUENCE [LARGE SCALE GENOMIC DNA]</scope>
    <source>
        <strain evidence="2 3">CGMCC 4.7037</strain>
    </source>
</reference>
<dbReference type="SUPFAM" id="SSF52402">
    <property type="entry name" value="Adenine nucleotide alpha hydrolases-like"/>
    <property type="match status" value="1"/>
</dbReference>
<dbReference type="GO" id="GO:0006529">
    <property type="term" value="P:asparagine biosynthetic process"/>
    <property type="evidence" value="ECO:0007669"/>
    <property type="project" value="InterPro"/>
</dbReference>
<dbReference type="Proteomes" id="UP000236732">
    <property type="component" value="Unassembled WGS sequence"/>
</dbReference>
<evidence type="ECO:0000313" key="2">
    <source>
        <dbReference type="EMBL" id="SEH01046.1"/>
    </source>
</evidence>
<protein>
    <submittedName>
        <fullName evidence="2">tRNA(Ile)-lysidine synthase TilS/MesJ</fullName>
    </submittedName>
</protein>
<proteinExistence type="predicted"/>
<dbReference type="AlphaFoldDB" id="A0A1H6EVI0"/>
<dbReference type="InterPro" id="IPR014729">
    <property type="entry name" value="Rossmann-like_a/b/a_fold"/>
</dbReference>
<dbReference type="GO" id="GO:0004066">
    <property type="term" value="F:asparagine synthase (glutamine-hydrolyzing) activity"/>
    <property type="evidence" value="ECO:0007669"/>
    <property type="project" value="InterPro"/>
</dbReference>
<dbReference type="Pfam" id="PF00733">
    <property type="entry name" value="Asn_synthase"/>
    <property type="match status" value="1"/>
</dbReference>
<feature type="domain" description="Asparagine synthetase" evidence="1">
    <location>
        <begin position="136"/>
        <end position="199"/>
    </location>
</feature>
<accession>A0A1H6EVI0</accession>
<dbReference type="InterPro" id="IPR001962">
    <property type="entry name" value="Asn_synthase"/>
</dbReference>
<dbReference type="Gene3D" id="3.40.50.620">
    <property type="entry name" value="HUPs"/>
    <property type="match status" value="1"/>
</dbReference>
<evidence type="ECO:0000259" key="1">
    <source>
        <dbReference type="Pfam" id="PF00733"/>
    </source>
</evidence>
<name>A0A1H6EVI0_9ACTN</name>
<keyword evidence="3" id="KW-1185">Reference proteome</keyword>
<dbReference type="EMBL" id="FNVT01000018">
    <property type="protein sequence ID" value="SEH01046.1"/>
    <property type="molecule type" value="Genomic_DNA"/>
</dbReference>
<dbReference type="OrthoDB" id="5167680at2"/>